<dbReference type="PANTHER" id="PTHR30478">
    <property type="entry name" value="DNA POLYMERASE III SUBUNIT BETA"/>
    <property type="match status" value="1"/>
</dbReference>
<dbReference type="InterPro" id="IPR022637">
    <property type="entry name" value="DNA_polIII_beta_cen"/>
</dbReference>
<evidence type="ECO:0000256" key="2">
    <source>
        <dbReference type="ARBA" id="ARBA00010752"/>
    </source>
</evidence>
<dbReference type="EMBL" id="UINC01041357">
    <property type="protein sequence ID" value="SVB42511.1"/>
    <property type="molecule type" value="Genomic_DNA"/>
</dbReference>
<dbReference type="InterPro" id="IPR001001">
    <property type="entry name" value="DNA_polIII_beta"/>
</dbReference>
<dbReference type="CDD" id="cd00140">
    <property type="entry name" value="beta_clamp"/>
    <property type="match status" value="1"/>
</dbReference>
<evidence type="ECO:0008006" key="12">
    <source>
        <dbReference type="Google" id="ProtNLM"/>
    </source>
</evidence>
<keyword evidence="5" id="KW-0548">Nucleotidyltransferase</keyword>
<dbReference type="PANTHER" id="PTHR30478:SF0">
    <property type="entry name" value="BETA SLIDING CLAMP"/>
    <property type="match status" value="1"/>
</dbReference>
<evidence type="ECO:0000256" key="4">
    <source>
        <dbReference type="ARBA" id="ARBA00022679"/>
    </source>
</evidence>
<dbReference type="InterPro" id="IPR046938">
    <property type="entry name" value="DNA_clamp_sf"/>
</dbReference>
<dbReference type="Gene3D" id="3.70.10.10">
    <property type="match status" value="1"/>
</dbReference>
<dbReference type="AlphaFoldDB" id="A0A382DXQ8"/>
<sequence>ETGAEPKVKITTLGSVFNVMGMDSKEFPPLPALEGQREFGLGRTELIQMLKNVSYAQSVNEERYMLKGVYFFLAEEELSLVATDGRRLALTSRALKAKAGEGGEFILPASSVSELERMPDLGQTISVSFTDRQVAFEMKIGETKSEEEDATQGFVDSVYLVSKVVEGKYPNYKQVIPKDSFNRSEVERELLQECVTRAALVSDEKVTFRIKANELEITGQSVLGDACESMTIDYDGEDSTVSFNPRFLLDPLKALAKDKVIFEFRDEMSPGVFRTDGPKDGDQLSFLCVVMPIRTD</sequence>
<evidence type="ECO:0000256" key="7">
    <source>
        <dbReference type="ARBA" id="ARBA00022932"/>
    </source>
</evidence>
<evidence type="ECO:0000256" key="5">
    <source>
        <dbReference type="ARBA" id="ARBA00022695"/>
    </source>
</evidence>
<evidence type="ECO:0000256" key="3">
    <source>
        <dbReference type="ARBA" id="ARBA00022490"/>
    </source>
</evidence>
<evidence type="ECO:0000259" key="9">
    <source>
        <dbReference type="Pfam" id="PF02767"/>
    </source>
</evidence>
<gene>
    <name evidence="11" type="ORF">METZ01_LOCUS195365</name>
</gene>
<comment type="subcellular location">
    <subcellularLocation>
        <location evidence="1">Cytoplasm</location>
    </subcellularLocation>
</comment>
<feature type="non-terminal residue" evidence="11">
    <location>
        <position position="1"/>
    </location>
</feature>
<comment type="similarity">
    <text evidence="2">Belongs to the beta sliding clamp family.</text>
</comment>
<keyword evidence="7" id="KW-0239">DNA-directed DNA polymerase</keyword>
<keyword evidence="4" id="KW-0808">Transferase</keyword>
<feature type="domain" description="DNA polymerase III beta sliding clamp central" evidence="9">
    <location>
        <begin position="44"/>
        <end position="140"/>
    </location>
</feature>
<dbReference type="Pfam" id="PF02767">
    <property type="entry name" value="DNA_pol3_beta_2"/>
    <property type="match status" value="1"/>
</dbReference>
<keyword evidence="6" id="KW-0235">DNA replication</keyword>
<keyword evidence="3" id="KW-0963">Cytoplasm</keyword>
<dbReference type="NCBIfam" id="TIGR00663">
    <property type="entry name" value="dnan"/>
    <property type="match status" value="1"/>
</dbReference>
<dbReference type="SUPFAM" id="SSF55979">
    <property type="entry name" value="DNA clamp"/>
    <property type="match status" value="2"/>
</dbReference>
<dbReference type="Pfam" id="PF02768">
    <property type="entry name" value="DNA_pol3_beta_3"/>
    <property type="match status" value="1"/>
</dbReference>
<reference evidence="11" key="1">
    <citation type="submission" date="2018-05" db="EMBL/GenBank/DDBJ databases">
        <authorList>
            <person name="Lanie J.A."/>
            <person name="Ng W.-L."/>
            <person name="Kazmierczak K.M."/>
            <person name="Andrzejewski T.M."/>
            <person name="Davidsen T.M."/>
            <person name="Wayne K.J."/>
            <person name="Tettelin H."/>
            <person name="Glass J.I."/>
            <person name="Rusch D."/>
            <person name="Podicherti R."/>
            <person name="Tsui H.-C.T."/>
            <person name="Winkler M.E."/>
        </authorList>
    </citation>
    <scope>NUCLEOTIDE SEQUENCE</scope>
</reference>
<evidence type="ECO:0000256" key="8">
    <source>
        <dbReference type="ARBA" id="ARBA00023125"/>
    </source>
</evidence>
<dbReference type="GO" id="GO:0005737">
    <property type="term" value="C:cytoplasm"/>
    <property type="evidence" value="ECO:0007669"/>
    <property type="project" value="UniProtKB-SubCell"/>
</dbReference>
<dbReference type="InterPro" id="IPR022635">
    <property type="entry name" value="DNA_polIII_beta_C"/>
</dbReference>
<evidence type="ECO:0000259" key="10">
    <source>
        <dbReference type="Pfam" id="PF02768"/>
    </source>
</evidence>
<dbReference type="GO" id="GO:0003677">
    <property type="term" value="F:DNA binding"/>
    <property type="evidence" value="ECO:0007669"/>
    <property type="project" value="UniProtKB-KW"/>
</dbReference>
<organism evidence="11">
    <name type="scientific">marine metagenome</name>
    <dbReference type="NCBI Taxonomy" id="408172"/>
    <lineage>
        <taxon>unclassified sequences</taxon>
        <taxon>metagenomes</taxon>
        <taxon>ecological metagenomes</taxon>
    </lineage>
</organism>
<dbReference type="GO" id="GO:0008408">
    <property type="term" value="F:3'-5' exonuclease activity"/>
    <property type="evidence" value="ECO:0007669"/>
    <property type="project" value="InterPro"/>
</dbReference>
<evidence type="ECO:0000256" key="6">
    <source>
        <dbReference type="ARBA" id="ARBA00022705"/>
    </source>
</evidence>
<evidence type="ECO:0000313" key="11">
    <source>
        <dbReference type="EMBL" id="SVB42511.1"/>
    </source>
</evidence>
<feature type="domain" description="DNA polymerase III beta sliding clamp C-terminal" evidence="10">
    <location>
        <begin position="173"/>
        <end position="279"/>
    </location>
</feature>
<evidence type="ECO:0000256" key="1">
    <source>
        <dbReference type="ARBA" id="ARBA00004496"/>
    </source>
</evidence>
<keyword evidence="8" id="KW-0238">DNA-binding</keyword>
<dbReference type="Gene3D" id="3.10.150.10">
    <property type="entry name" value="DNA Polymerase III, subunit A, domain 2"/>
    <property type="match status" value="1"/>
</dbReference>
<dbReference type="SMART" id="SM00480">
    <property type="entry name" value="POL3Bc"/>
    <property type="match status" value="1"/>
</dbReference>
<dbReference type="GO" id="GO:0009360">
    <property type="term" value="C:DNA polymerase III complex"/>
    <property type="evidence" value="ECO:0007669"/>
    <property type="project" value="InterPro"/>
</dbReference>
<dbReference type="GO" id="GO:0006271">
    <property type="term" value="P:DNA strand elongation involved in DNA replication"/>
    <property type="evidence" value="ECO:0007669"/>
    <property type="project" value="TreeGrafter"/>
</dbReference>
<proteinExistence type="inferred from homology"/>
<dbReference type="GO" id="GO:0003887">
    <property type="term" value="F:DNA-directed DNA polymerase activity"/>
    <property type="evidence" value="ECO:0007669"/>
    <property type="project" value="UniProtKB-KW"/>
</dbReference>
<protein>
    <recommendedName>
        <fullName evidence="12">DNA polymerase III beta sliding clamp C-terminal domain-containing protein</fullName>
    </recommendedName>
</protein>
<accession>A0A382DXQ8</accession>
<name>A0A382DXQ8_9ZZZZ</name>